<dbReference type="GO" id="GO:0061504">
    <property type="term" value="P:cyclic threonylcarbamoyladenosine biosynthetic process"/>
    <property type="evidence" value="ECO:0007669"/>
    <property type="project" value="TreeGrafter"/>
</dbReference>
<organism evidence="3">
    <name type="scientific">Proteinivorax tanatarense</name>
    <dbReference type="NCBI Taxonomy" id="1260629"/>
    <lineage>
        <taxon>Bacteria</taxon>
        <taxon>Bacillati</taxon>
        <taxon>Bacillota</taxon>
        <taxon>Clostridia</taxon>
        <taxon>Eubacteriales</taxon>
        <taxon>Proteinivoracaceae</taxon>
        <taxon>Proteinivorax</taxon>
    </lineage>
</organism>
<dbReference type="InterPro" id="IPR000594">
    <property type="entry name" value="ThiF_NAD_FAD-bd"/>
</dbReference>
<protein>
    <submittedName>
        <fullName evidence="3">tRNA threonylcarbamoyladenosine dehydratase</fullName>
    </submittedName>
</protein>
<dbReference type="AlphaFoldDB" id="A0AAU7VNR9"/>
<keyword evidence="1" id="KW-0812">Transmembrane</keyword>
<dbReference type="CDD" id="cd00755">
    <property type="entry name" value="YgdL_like"/>
    <property type="match status" value="1"/>
</dbReference>
<proteinExistence type="predicted"/>
<evidence type="ECO:0000256" key="1">
    <source>
        <dbReference type="SAM" id="Phobius"/>
    </source>
</evidence>
<sequence>MQHRFSRTEMLIGKEGQQKLANSFVAVFGIGGVGSFTVEALARSGVGNIMLVDFDEVCITNLNRQIHATSKTVGKKKVKVMEERLKLINPKINVKALAEFYNDKNHEMFFGEKLDYVVDAIDTVSGKLNLVEQSFERKIPIISAMGAGNKLKPELLEIEDISKTSICPLARVMRKELRKRGIIKGLDVVYSKEKPLQPLLPSDCKSNCVCPGGDGHCTKKRQIPGSTSFVPSVAGLLMAGKVVNNIISYKR</sequence>
<feature type="transmembrane region" description="Helical" evidence="1">
    <location>
        <begin position="20"/>
        <end position="42"/>
    </location>
</feature>
<dbReference type="Gene3D" id="3.40.50.720">
    <property type="entry name" value="NAD(P)-binding Rossmann-like Domain"/>
    <property type="match status" value="1"/>
</dbReference>
<dbReference type="PANTHER" id="PTHR43267">
    <property type="entry name" value="TRNA THREONYLCARBAMOYLADENOSINE DEHYDRATASE"/>
    <property type="match status" value="1"/>
</dbReference>
<gene>
    <name evidence="3" type="ORF">PRVXT_000866</name>
</gene>
<dbReference type="RefSeq" id="WP_350344452.1">
    <property type="nucleotide sequence ID" value="NZ_CP158367.1"/>
</dbReference>
<reference evidence="3" key="2">
    <citation type="submission" date="2024-06" db="EMBL/GenBank/DDBJ databases">
        <authorList>
            <person name="Petrova K.O."/>
            <person name="Toshchakov S.V."/>
            <person name="Boltjanskaja Y.V."/>
            <person name="Kevbrin V."/>
        </authorList>
    </citation>
    <scope>NUCLEOTIDE SEQUENCE</scope>
    <source>
        <strain evidence="3">Z-910T</strain>
    </source>
</reference>
<dbReference type="SUPFAM" id="SSF69572">
    <property type="entry name" value="Activating enzymes of the ubiquitin-like proteins"/>
    <property type="match status" value="1"/>
</dbReference>
<evidence type="ECO:0000313" key="3">
    <source>
        <dbReference type="EMBL" id="XBX75712.1"/>
    </source>
</evidence>
<dbReference type="GO" id="GO:0008641">
    <property type="term" value="F:ubiquitin-like modifier activating enzyme activity"/>
    <property type="evidence" value="ECO:0007669"/>
    <property type="project" value="InterPro"/>
</dbReference>
<dbReference type="PANTHER" id="PTHR43267:SF1">
    <property type="entry name" value="TRNA THREONYLCARBAMOYLADENOSINE DEHYDRATASE"/>
    <property type="match status" value="1"/>
</dbReference>
<evidence type="ECO:0000259" key="2">
    <source>
        <dbReference type="Pfam" id="PF00899"/>
    </source>
</evidence>
<reference evidence="3" key="1">
    <citation type="journal article" date="2013" name="Extremophiles">
        <title>Proteinivorax tanatarense gen. nov., sp. nov., an anaerobic, haloalkaliphilic, proteolytic bacterium isolated from a decaying algal bloom, and proposal of Proteinivoraceae fam. nov.</title>
        <authorList>
            <person name="Kevbrin V."/>
            <person name="Boltyanskaya Y."/>
            <person name="Zhilina T."/>
            <person name="Kolganova T."/>
            <person name="Lavrentjeva E."/>
            <person name="Kuznetsov B."/>
        </authorList>
    </citation>
    <scope>NUCLEOTIDE SEQUENCE</scope>
    <source>
        <strain evidence="3">Z-910T</strain>
    </source>
</reference>
<dbReference type="GO" id="GO:0061503">
    <property type="term" value="F:tRNA threonylcarbamoyladenosine dehydratase"/>
    <property type="evidence" value="ECO:0007669"/>
    <property type="project" value="TreeGrafter"/>
</dbReference>
<dbReference type="InterPro" id="IPR035985">
    <property type="entry name" value="Ubiquitin-activating_enz"/>
</dbReference>
<name>A0AAU7VNR9_9FIRM</name>
<accession>A0AAU7VNR9</accession>
<dbReference type="EMBL" id="CP158367">
    <property type="protein sequence ID" value="XBX75712.1"/>
    <property type="molecule type" value="Genomic_DNA"/>
</dbReference>
<keyword evidence="1" id="KW-1133">Transmembrane helix</keyword>
<dbReference type="FunFam" id="3.40.50.720:FF:000141">
    <property type="entry name" value="tRNA threonylcarbamoyladenosine dehydratase"/>
    <property type="match status" value="1"/>
</dbReference>
<dbReference type="InterPro" id="IPR045886">
    <property type="entry name" value="ThiF/MoeB/HesA"/>
</dbReference>
<dbReference type="Pfam" id="PF00899">
    <property type="entry name" value="ThiF"/>
    <property type="match status" value="1"/>
</dbReference>
<keyword evidence="1" id="KW-0472">Membrane</keyword>
<feature type="domain" description="THIF-type NAD/FAD binding fold" evidence="2">
    <location>
        <begin position="6"/>
        <end position="248"/>
    </location>
</feature>